<dbReference type="RefSeq" id="WP_191101629.1">
    <property type="nucleotide sequence ID" value="NZ_JACXXH010000007.1"/>
</dbReference>
<sequence length="168" mass="19365">MKYKLIIFFIIIIGQTISAQNTIKDSTLTLYDNIEWLNNFESQVLKSNKIEIIKHKINADTLFTAKAANSRIQFKNKSNPILPKEKIECDCKIQFLINLNEPNYYLLDPIAYPKTTMVLKLINLNNIEDFYIIKQAEAAALFGEQAKCGVLILKTKNKQLIKKVKQIL</sequence>
<reference evidence="2 3" key="1">
    <citation type="submission" date="2020-09" db="EMBL/GenBank/DDBJ databases">
        <title>Bacillus nautilus sp. nov., Chryseoglobus crepusculi sp. nov, and Psychrobacter noctis sp. nov., isolated from deep-sea sponges from the equatorial Atlantic.</title>
        <authorList>
            <person name="Stennett H.L."/>
            <person name="Williams S.E."/>
        </authorList>
    </citation>
    <scope>NUCLEOTIDE SEQUENCE [LARGE SCALE GENOMIC DNA]</scope>
    <source>
        <strain evidence="2 3">28M-24</strain>
    </source>
</reference>
<keyword evidence="3" id="KW-1185">Reference proteome</keyword>
<feature type="signal peptide" evidence="1">
    <location>
        <begin position="1"/>
        <end position="19"/>
    </location>
</feature>
<evidence type="ECO:0000313" key="3">
    <source>
        <dbReference type="Proteomes" id="UP000627521"/>
    </source>
</evidence>
<protein>
    <submittedName>
        <fullName evidence="2">Uncharacterized protein</fullName>
    </submittedName>
</protein>
<accession>A0ABR8M1G2</accession>
<comment type="caution">
    <text evidence="2">The sequence shown here is derived from an EMBL/GenBank/DDBJ whole genome shotgun (WGS) entry which is preliminary data.</text>
</comment>
<evidence type="ECO:0000313" key="2">
    <source>
        <dbReference type="EMBL" id="MBD3864367.1"/>
    </source>
</evidence>
<name>A0ABR8M1G2_9FLAO</name>
<evidence type="ECO:0000256" key="1">
    <source>
        <dbReference type="SAM" id="SignalP"/>
    </source>
</evidence>
<proteinExistence type="predicted"/>
<dbReference type="Proteomes" id="UP000627521">
    <property type="component" value="Unassembled WGS sequence"/>
</dbReference>
<dbReference type="EMBL" id="JACXXH010000007">
    <property type="protein sequence ID" value="MBD3864367.1"/>
    <property type="molecule type" value="Genomic_DNA"/>
</dbReference>
<feature type="chain" id="PRO_5047288665" evidence="1">
    <location>
        <begin position="20"/>
        <end position="168"/>
    </location>
</feature>
<keyword evidence="1" id="KW-0732">Signal</keyword>
<organism evidence="2 3">
    <name type="scientific">Olleya marilimosa</name>
    <dbReference type="NCBI Taxonomy" id="272164"/>
    <lineage>
        <taxon>Bacteria</taxon>
        <taxon>Pseudomonadati</taxon>
        <taxon>Bacteroidota</taxon>
        <taxon>Flavobacteriia</taxon>
        <taxon>Flavobacteriales</taxon>
        <taxon>Flavobacteriaceae</taxon>
    </lineage>
</organism>
<gene>
    <name evidence="2" type="ORF">IEG06_12985</name>
</gene>